<dbReference type="InterPro" id="IPR001638">
    <property type="entry name" value="Solute-binding_3/MltF_N"/>
</dbReference>
<feature type="domain" description="Solute-binding protein family 3/N-terminal" evidence="2">
    <location>
        <begin position="29"/>
        <end position="251"/>
    </location>
</feature>
<gene>
    <name evidence="4" type="ORF">HKB16_01115</name>
    <name evidence="3" type="ORF">QX249_00630</name>
</gene>
<evidence type="ECO:0000259" key="2">
    <source>
        <dbReference type="Pfam" id="PF00497"/>
    </source>
</evidence>
<organism evidence="4 5">
    <name type="scientific">Vibrio parahaemolyticus</name>
    <dbReference type="NCBI Taxonomy" id="670"/>
    <lineage>
        <taxon>Bacteria</taxon>
        <taxon>Pseudomonadati</taxon>
        <taxon>Pseudomonadota</taxon>
        <taxon>Gammaproteobacteria</taxon>
        <taxon>Vibrionales</taxon>
        <taxon>Vibrionaceae</taxon>
        <taxon>Vibrio</taxon>
    </lineage>
</organism>
<reference evidence="3" key="2">
    <citation type="submission" date="2023-06" db="EMBL/GenBank/DDBJ databases">
        <title>Genomic Diversity of Vibrio spp. and Metagenomic Analysis of Pathogens in Florida Gulf Coastal Waters Following Hurricane Ian.</title>
        <authorList>
            <person name="Brumfield K.D."/>
        </authorList>
    </citation>
    <scope>NUCLEOTIDE SEQUENCE</scope>
    <source>
        <strain evidence="3">WBS2B-138</strain>
    </source>
</reference>
<dbReference type="Pfam" id="PF00497">
    <property type="entry name" value="SBP_bac_3"/>
    <property type="match status" value="1"/>
</dbReference>
<comment type="caution">
    <text evidence="4">The sequence shown here is derived from an EMBL/GenBank/DDBJ whole genome shotgun (WGS) entry which is preliminary data.</text>
</comment>
<protein>
    <submittedName>
        <fullName evidence="4">ABC transporter substrate-binding protein</fullName>
    </submittedName>
    <submittedName>
        <fullName evidence="3">Transporter substrate-binding domain-containing protein</fullName>
    </submittedName>
</protein>
<dbReference type="Proteomes" id="UP001253193">
    <property type="component" value="Unassembled WGS sequence"/>
</dbReference>
<proteinExistence type="predicted"/>
<name>A0A2S1MHQ3_VIBPH</name>
<reference evidence="4 5" key="1">
    <citation type="submission" date="2020-04" db="EMBL/GenBank/DDBJ databases">
        <title>Whole-genome sequencing of Vibrio spp. from China reveals different genetic environments of blaCTX-M-14 among diverse lineages.</title>
        <authorList>
            <person name="Zheng Z."/>
            <person name="Ye L."/>
            <person name="Chen S."/>
        </authorList>
    </citation>
    <scope>NUCLEOTIDE SEQUENCE [LARGE SCALE GENOMIC DNA]</scope>
    <source>
        <strain evidence="4 5">Vb0551</strain>
    </source>
</reference>
<dbReference type="SUPFAM" id="SSF53850">
    <property type="entry name" value="Periplasmic binding protein-like II"/>
    <property type="match status" value="1"/>
</dbReference>
<dbReference type="Proteomes" id="UP000518904">
    <property type="component" value="Unassembled WGS sequence"/>
</dbReference>
<dbReference type="Gene3D" id="3.40.190.10">
    <property type="entry name" value="Periplasmic binding protein-like II"/>
    <property type="match status" value="2"/>
</dbReference>
<feature type="chain" id="PRO_5042698829" evidence="1">
    <location>
        <begin position="21"/>
        <end position="251"/>
    </location>
</feature>
<evidence type="ECO:0000313" key="4">
    <source>
        <dbReference type="EMBL" id="NMU81474.1"/>
    </source>
</evidence>
<evidence type="ECO:0000313" key="3">
    <source>
        <dbReference type="EMBL" id="MDS1819141.1"/>
    </source>
</evidence>
<accession>A0A2S1MHQ3</accession>
<dbReference type="EMBL" id="JABCLB010000111">
    <property type="protein sequence ID" value="NMU81474.1"/>
    <property type="molecule type" value="Genomic_DNA"/>
</dbReference>
<feature type="signal peptide" evidence="1">
    <location>
        <begin position="1"/>
        <end position="20"/>
    </location>
</feature>
<sequence length="251" mass="28721">MKGLLRVLAFSCMAVSAATAAEEVNYYVIADQARPFQIEQQGQQHAGIVTDIVNAIFANSDYKVNFHTYPFKRMISLLEAGGEENWLTYGSPDWGRVQSENLSKEPIYTVKHVLVSSSDAPFKFNTMQDIKGRSIVLLLGFDYPNLMPFFEDKTVNEMRVKDYDAAYRVIQRTPGDTAFVEMESRVMYNLKRLELPLEQFEIQSFSAVIPDYSIYLAFSPEMKPEVQHFINQRLSDLKASGEIDNIVKHYL</sequence>
<dbReference type="EMBL" id="JAUHGG010000001">
    <property type="protein sequence ID" value="MDS1819141.1"/>
    <property type="molecule type" value="Genomic_DNA"/>
</dbReference>
<evidence type="ECO:0000256" key="1">
    <source>
        <dbReference type="SAM" id="SignalP"/>
    </source>
</evidence>
<keyword evidence="1" id="KW-0732">Signal</keyword>
<evidence type="ECO:0000313" key="5">
    <source>
        <dbReference type="Proteomes" id="UP000518904"/>
    </source>
</evidence>
<dbReference type="RefSeq" id="WP_024702262.1">
    <property type="nucleotide sequence ID" value="NZ_CAMFHS010000013.1"/>
</dbReference>
<dbReference type="AlphaFoldDB" id="A0A2S1MHQ3"/>